<comment type="caution">
    <text evidence="1">The sequence shown here is derived from an EMBL/GenBank/DDBJ whole genome shotgun (WGS) entry which is preliminary data.</text>
</comment>
<organism evidence="1 2">
    <name type="scientific">Neophaeococcomyces mojaviensis</name>
    <dbReference type="NCBI Taxonomy" id="3383035"/>
    <lineage>
        <taxon>Eukaryota</taxon>
        <taxon>Fungi</taxon>
        <taxon>Dikarya</taxon>
        <taxon>Ascomycota</taxon>
        <taxon>Pezizomycotina</taxon>
        <taxon>Eurotiomycetes</taxon>
        <taxon>Chaetothyriomycetidae</taxon>
        <taxon>Chaetothyriales</taxon>
        <taxon>Chaetothyriales incertae sedis</taxon>
        <taxon>Neophaeococcomyces</taxon>
    </lineage>
</organism>
<dbReference type="EMBL" id="JAPDRQ010000330">
    <property type="protein sequence ID" value="KAJ9650556.1"/>
    <property type="molecule type" value="Genomic_DNA"/>
</dbReference>
<evidence type="ECO:0000313" key="2">
    <source>
        <dbReference type="Proteomes" id="UP001172386"/>
    </source>
</evidence>
<proteinExistence type="predicted"/>
<reference evidence="1" key="1">
    <citation type="submission" date="2022-10" db="EMBL/GenBank/DDBJ databases">
        <title>Culturing micro-colonial fungi from biological soil crusts in the Mojave desert and describing Neophaeococcomyces mojavensis, and introducing the new genera and species Taxawa tesnikishii.</title>
        <authorList>
            <person name="Kurbessoian T."/>
            <person name="Stajich J.E."/>
        </authorList>
    </citation>
    <scope>NUCLEOTIDE SEQUENCE</scope>
    <source>
        <strain evidence="1">JES_112</strain>
    </source>
</reference>
<gene>
    <name evidence="1" type="ORF">H2198_010135</name>
</gene>
<dbReference type="Proteomes" id="UP001172386">
    <property type="component" value="Unassembled WGS sequence"/>
</dbReference>
<keyword evidence="2" id="KW-1185">Reference proteome</keyword>
<evidence type="ECO:0000313" key="1">
    <source>
        <dbReference type="EMBL" id="KAJ9650556.1"/>
    </source>
</evidence>
<protein>
    <submittedName>
        <fullName evidence="1">Uncharacterized protein</fullName>
    </submittedName>
</protein>
<accession>A0ACC2ZSH2</accession>
<name>A0ACC2ZSH2_9EURO</name>
<sequence>MSSASKDVQSLIDWLGGQDIRILIRSQPQDVQRTITRRLKALLVETDQGATQPCITSNDNSLAETHILAPFIPGSGLIRYLKQYRKPQHFTRAHPGKAPPQKERQTRWICSLCPNNKQIKTRTNDLRRHLEEGHSCTRDELDLVFNPKDPARLWEYFGPCTEQQAFDNGWDVRSFRNCKNKQAASKKRISEVRASGSKGMHNMMKAMRKRVGGTSDSDLASSMESLKLQDVQCATIMTTNISGSTAVPQTDRSSTTGTYHSILHDVSSNWQPHDNAQQPIEQHDHMADSAGFGKQFDNTSSDACPWRSTTADIGLTSDNEWNGATIQQIMQHVNERPYPTNTVKGMLNSSTYAPTSNSQPTSEYHDFEEINMGDIEPDTFHQLFVEQMQS</sequence>